<dbReference type="AlphaFoldDB" id="A0A5N5WSM9"/>
<protein>
    <submittedName>
        <fullName evidence="1">Uncharacterized protein</fullName>
    </submittedName>
</protein>
<dbReference type="Proteomes" id="UP000326565">
    <property type="component" value="Unassembled WGS sequence"/>
</dbReference>
<evidence type="ECO:0000313" key="2">
    <source>
        <dbReference type="Proteomes" id="UP000326565"/>
    </source>
</evidence>
<gene>
    <name evidence="1" type="ORF">BDV29DRAFT_178891</name>
</gene>
<reference evidence="1 2" key="1">
    <citation type="submission" date="2019-04" db="EMBL/GenBank/DDBJ databases">
        <title>Friends and foes A comparative genomics study of 23 Aspergillus species from section Flavi.</title>
        <authorList>
            <consortium name="DOE Joint Genome Institute"/>
            <person name="Kjaerbolling I."/>
            <person name="Vesth T."/>
            <person name="Frisvad J.C."/>
            <person name="Nybo J.L."/>
            <person name="Theobald S."/>
            <person name="Kildgaard S."/>
            <person name="Isbrandt T."/>
            <person name="Kuo A."/>
            <person name="Sato A."/>
            <person name="Lyhne E.K."/>
            <person name="Kogle M.E."/>
            <person name="Wiebenga A."/>
            <person name="Kun R.S."/>
            <person name="Lubbers R.J."/>
            <person name="Makela M.R."/>
            <person name="Barry K."/>
            <person name="Chovatia M."/>
            <person name="Clum A."/>
            <person name="Daum C."/>
            <person name="Haridas S."/>
            <person name="He G."/>
            <person name="LaButti K."/>
            <person name="Lipzen A."/>
            <person name="Mondo S."/>
            <person name="Riley R."/>
            <person name="Salamov A."/>
            <person name="Simmons B.A."/>
            <person name="Magnuson J.K."/>
            <person name="Henrissat B."/>
            <person name="Mortensen U.H."/>
            <person name="Larsen T.O."/>
            <person name="Devries R.P."/>
            <person name="Grigoriev I.V."/>
            <person name="Machida M."/>
            <person name="Baker S.E."/>
            <person name="Andersen M.R."/>
        </authorList>
    </citation>
    <scope>NUCLEOTIDE SEQUENCE [LARGE SCALE GENOMIC DNA]</scope>
    <source>
        <strain evidence="1 2">CBS 151.66</strain>
    </source>
</reference>
<sequence>MTFATSAIRCPPPSFMARAGEEVRCYSIEGIGVNAFHSYLGRKIDPRVMFILCCTNRLSCPGFMRILAESVTCSYCRIVAPPNASTEETMGGFCRHVSYVCMYVCMYLVGGLVTPLLGRCISDRCAII</sequence>
<organism evidence="1 2">
    <name type="scientific">Aspergillus leporis</name>
    <dbReference type="NCBI Taxonomy" id="41062"/>
    <lineage>
        <taxon>Eukaryota</taxon>
        <taxon>Fungi</taxon>
        <taxon>Dikarya</taxon>
        <taxon>Ascomycota</taxon>
        <taxon>Pezizomycotina</taxon>
        <taxon>Eurotiomycetes</taxon>
        <taxon>Eurotiomycetidae</taxon>
        <taxon>Eurotiales</taxon>
        <taxon>Aspergillaceae</taxon>
        <taxon>Aspergillus</taxon>
        <taxon>Aspergillus subgen. Circumdati</taxon>
    </lineage>
</organism>
<name>A0A5N5WSM9_9EURO</name>
<accession>A0A5N5WSM9</accession>
<evidence type="ECO:0000313" key="1">
    <source>
        <dbReference type="EMBL" id="KAB8071588.1"/>
    </source>
</evidence>
<dbReference type="EMBL" id="ML732268">
    <property type="protein sequence ID" value="KAB8071588.1"/>
    <property type="molecule type" value="Genomic_DNA"/>
</dbReference>
<keyword evidence="2" id="KW-1185">Reference proteome</keyword>
<proteinExistence type="predicted"/>